<evidence type="ECO:0008006" key="4">
    <source>
        <dbReference type="Google" id="ProtNLM"/>
    </source>
</evidence>
<accession>A0A1M5NAY8</accession>
<dbReference type="EMBL" id="FQWZ01000003">
    <property type="protein sequence ID" value="SHG86776.1"/>
    <property type="molecule type" value="Genomic_DNA"/>
</dbReference>
<feature type="signal peptide" evidence="1">
    <location>
        <begin position="1"/>
        <end position="22"/>
    </location>
</feature>
<name>A0A1M5NAY8_9GAMM</name>
<keyword evidence="3" id="KW-1185">Reference proteome</keyword>
<proteinExistence type="predicted"/>
<protein>
    <recommendedName>
        <fullName evidence="4">DUF2884 family protein</fullName>
    </recommendedName>
</protein>
<evidence type="ECO:0000313" key="3">
    <source>
        <dbReference type="Proteomes" id="UP000199758"/>
    </source>
</evidence>
<dbReference type="AlphaFoldDB" id="A0A1M5NAY8"/>
<evidence type="ECO:0000256" key="1">
    <source>
        <dbReference type="SAM" id="SignalP"/>
    </source>
</evidence>
<evidence type="ECO:0000313" key="2">
    <source>
        <dbReference type="EMBL" id="SHG86776.1"/>
    </source>
</evidence>
<reference evidence="2 3" key="1">
    <citation type="submission" date="2016-11" db="EMBL/GenBank/DDBJ databases">
        <authorList>
            <person name="Jaros S."/>
            <person name="Januszkiewicz K."/>
            <person name="Wedrychowicz H."/>
        </authorList>
    </citation>
    <scope>NUCLEOTIDE SEQUENCE [LARGE SCALE GENOMIC DNA]</scope>
    <source>
        <strain evidence="2 3">CGMCC 1.7049</strain>
    </source>
</reference>
<dbReference type="Proteomes" id="UP000199758">
    <property type="component" value="Unassembled WGS sequence"/>
</dbReference>
<keyword evidence="1" id="KW-0732">Signal</keyword>
<organism evidence="2 3">
    <name type="scientific">Hydrocarboniphaga daqingensis</name>
    <dbReference type="NCBI Taxonomy" id="490188"/>
    <lineage>
        <taxon>Bacteria</taxon>
        <taxon>Pseudomonadati</taxon>
        <taxon>Pseudomonadota</taxon>
        <taxon>Gammaproteobacteria</taxon>
        <taxon>Nevskiales</taxon>
        <taxon>Nevskiaceae</taxon>
        <taxon>Hydrocarboniphaga</taxon>
    </lineage>
</organism>
<feature type="chain" id="PRO_5012838704" description="DUF2884 family protein" evidence="1">
    <location>
        <begin position="23"/>
        <end position="243"/>
    </location>
</feature>
<dbReference type="RefSeq" id="WP_072896522.1">
    <property type="nucleotide sequence ID" value="NZ_FQWZ01000003.1"/>
</dbReference>
<gene>
    <name evidence="2" type="ORF">SAMN04488068_1744</name>
</gene>
<sequence>MRLTLLLASAGTLLLYSAQSLAVSDKPMQLCGFTLRYDIDIGADGAASLRTQTAAASTVLLAREGLSIDDRWVELNRHEYQAVDQYRRGLGLLARRARDLALQASRDAIDRALGMIGAHRGATVDAARLERHLAPVWQLLNQQLDGRHLPARMLGPDYDAALGLAIDQIAIDAATSADGPTPGQSAMALPPAPAMRLLDARAALGGDRLDAHQHALCQQLRQLDAIESRIGRFDAFVRRAASI</sequence>